<dbReference type="PANTHER" id="PTHR48007:SF64">
    <property type="entry name" value="POLLEN RECEPTOR-LIKE KINASE 1"/>
    <property type="match status" value="1"/>
</dbReference>
<dbReference type="InterPro" id="IPR001245">
    <property type="entry name" value="Ser-Thr/Tyr_kinase_cat_dom"/>
</dbReference>
<dbReference type="Gene3D" id="1.10.510.10">
    <property type="entry name" value="Transferase(Phosphotransferase) domain 1"/>
    <property type="match status" value="1"/>
</dbReference>
<name>A0A6A3CPK9_HIBSY</name>
<organism evidence="5 6">
    <name type="scientific">Hibiscus syriacus</name>
    <name type="common">Rose of Sharon</name>
    <dbReference type="NCBI Taxonomy" id="106335"/>
    <lineage>
        <taxon>Eukaryota</taxon>
        <taxon>Viridiplantae</taxon>
        <taxon>Streptophyta</taxon>
        <taxon>Embryophyta</taxon>
        <taxon>Tracheophyta</taxon>
        <taxon>Spermatophyta</taxon>
        <taxon>Magnoliopsida</taxon>
        <taxon>eudicotyledons</taxon>
        <taxon>Gunneridae</taxon>
        <taxon>Pentapetalae</taxon>
        <taxon>rosids</taxon>
        <taxon>malvids</taxon>
        <taxon>Malvales</taxon>
        <taxon>Malvaceae</taxon>
        <taxon>Malvoideae</taxon>
        <taxon>Hibiscus</taxon>
    </lineage>
</organism>
<dbReference type="Gene3D" id="3.30.200.20">
    <property type="entry name" value="Phosphorylase Kinase, domain 1"/>
    <property type="match status" value="1"/>
</dbReference>
<dbReference type="AlphaFoldDB" id="A0A6A3CPK9"/>
<accession>A0A6A3CPK9</accession>
<dbReference type="SUPFAM" id="SSF56112">
    <property type="entry name" value="Protein kinase-like (PK-like)"/>
    <property type="match status" value="1"/>
</dbReference>
<dbReference type="InterPro" id="IPR046959">
    <property type="entry name" value="PRK1-6/SRF4-like"/>
</dbReference>
<protein>
    <submittedName>
        <fullName evidence="5">Pollen receptor-like kinase 1</fullName>
    </submittedName>
</protein>
<evidence type="ECO:0000256" key="3">
    <source>
        <dbReference type="SAM" id="MobiDB-lite"/>
    </source>
</evidence>
<evidence type="ECO:0000313" key="5">
    <source>
        <dbReference type="EMBL" id="KAE8730806.1"/>
    </source>
</evidence>
<dbReference type="Proteomes" id="UP000436088">
    <property type="component" value="Unassembled WGS sequence"/>
</dbReference>
<keyword evidence="2" id="KW-0067">ATP-binding</keyword>
<dbReference type="Pfam" id="PF07714">
    <property type="entry name" value="PK_Tyr_Ser-Thr"/>
    <property type="match status" value="1"/>
</dbReference>
<reference evidence="5" key="1">
    <citation type="submission" date="2019-09" db="EMBL/GenBank/DDBJ databases">
        <title>Draft genome information of white flower Hibiscus syriacus.</title>
        <authorList>
            <person name="Kim Y.-M."/>
        </authorList>
    </citation>
    <scope>NUCLEOTIDE SEQUENCE [LARGE SCALE GENOMIC DNA]</scope>
    <source>
        <strain evidence="5">YM2019G1</strain>
    </source>
</reference>
<feature type="region of interest" description="Disordered" evidence="3">
    <location>
        <begin position="1"/>
        <end position="49"/>
    </location>
</feature>
<dbReference type="GO" id="GO:0004672">
    <property type="term" value="F:protein kinase activity"/>
    <property type="evidence" value="ECO:0007669"/>
    <property type="project" value="InterPro"/>
</dbReference>
<proteinExistence type="predicted"/>
<keyword evidence="6" id="KW-1185">Reference proteome</keyword>
<evidence type="ECO:0000256" key="2">
    <source>
        <dbReference type="ARBA" id="ARBA00022840"/>
    </source>
</evidence>
<dbReference type="InterPro" id="IPR011009">
    <property type="entry name" value="Kinase-like_dom_sf"/>
</dbReference>
<evidence type="ECO:0000256" key="1">
    <source>
        <dbReference type="ARBA" id="ARBA00022741"/>
    </source>
</evidence>
<evidence type="ECO:0000259" key="4">
    <source>
        <dbReference type="PROSITE" id="PS50011"/>
    </source>
</evidence>
<dbReference type="InterPro" id="IPR000719">
    <property type="entry name" value="Prot_kinase_dom"/>
</dbReference>
<dbReference type="PROSITE" id="PS50011">
    <property type="entry name" value="PROTEIN_KINASE_DOM"/>
    <property type="match status" value="1"/>
</dbReference>
<dbReference type="GO" id="GO:0005524">
    <property type="term" value="F:ATP binding"/>
    <property type="evidence" value="ECO:0007669"/>
    <property type="project" value="UniProtKB-KW"/>
</dbReference>
<dbReference type="FunFam" id="3.30.200.20:FF:000307">
    <property type="entry name" value="pollen receptor-like kinase 1"/>
    <property type="match status" value="1"/>
</dbReference>
<keyword evidence="1" id="KW-0547">Nucleotide-binding</keyword>
<evidence type="ECO:0000313" key="6">
    <source>
        <dbReference type="Proteomes" id="UP000436088"/>
    </source>
</evidence>
<dbReference type="EMBL" id="VEPZ02000201">
    <property type="protein sequence ID" value="KAE8730806.1"/>
    <property type="molecule type" value="Genomic_DNA"/>
</dbReference>
<sequence length="381" mass="42606">MINWRKRQQPGPKVEVSPPSNPKTKTGLKVQDRAIAATPSPRSSNGMKLAESATKLTFLRDDDRDKFNLPDLLRASAEVLGSGYFGSSYRTELPNGSAMVVKRYKQMTNAGKEDFQEHMRRMGRLKHENVLTLVAYHYRKDEKLIVCDFVKNGSLAVHLHGHQTLGQQGLDWPTRLNIVKGIAKGLAYLYKELPSLVAPHGHLKSSNVLLNESFEPLLTDYGLIPVIDPENAQAFMTAYKSPEFVHHGRVTKKTDVWGLGVLILEIMTGKFPSNFLQMGKGSGEEDLTTWVKSIVGDDEETSSIDMEAFDKEMGAVSDRDGKTMLQLLKIGLSCCEDDALKRLDLKEAVNRIDRLKLGNISSDEESYQQYWSSSGSDEDNK</sequence>
<dbReference type="PANTHER" id="PTHR48007">
    <property type="entry name" value="LEUCINE-RICH REPEAT RECEPTOR-LIKE PROTEIN KINASE PXC1"/>
    <property type="match status" value="1"/>
</dbReference>
<gene>
    <name evidence="5" type="ORF">F3Y22_tig00002880pilonHSYRG00126</name>
</gene>
<comment type="caution">
    <text evidence="5">The sequence shown here is derived from an EMBL/GenBank/DDBJ whole genome shotgun (WGS) entry which is preliminary data.</text>
</comment>
<feature type="domain" description="Protein kinase" evidence="4">
    <location>
        <begin position="74"/>
        <end position="355"/>
    </location>
</feature>